<dbReference type="EMBL" id="DUZY01000007">
    <property type="protein sequence ID" value="DAD46300.1"/>
    <property type="molecule type" value="Genomic_DNA"/>
</dbReference>
<sequence>MKSTSGYYFSFGSGVFSWCSKKQKIVAQSSVEVEYISASMAASQTIWLRRIVEDVNEKQENATVIRCDNKSSIAMSKNPCYHSRTKHIALKHHFIRDAIEDGEIELIYCRTQEQLADIFVTPLAREKFEELREALGVQ</sequence>
<dbReference type="PANTHER" id="PTHR11439">
    <property type="entry name" value="GAG-POL-RELATED RETROTRANSPOSON"/>
    <property type="match status" value="1"/>
</dbReference>
<protein>
    <recommendedName>
        <fullName evidence="3">Retrovirus-related Pol polyprotein from transposon TNT 1-94</fullName>
    </recommendedName>
</protein>
<organism evidence="1 2">
    <name type="scientific">Nelumbo nucifera</name>
    <name type="common">Sacred lotus</name>
    <dbReference type="NCBI Taxonomy" id="4432"/>
    <lineage>
        <taxon>Eukaryota</taxon>
        <taxon>Viridiplantae</taxon>
        <taxon>Streptophyta</taxon>
        <taxon>Embryophyta</taxon>
        <taxon>Tracheophyta</taxon>
        <taxon>Spermatophyta</taxon>
        <taxon>Magnoliopsida</taxon>
        <taxon>Proteales</taxon>
        <taxon>Nelumbonaceae</taxon>
        <taxon>Nelumbo</taxon>
    </lineage>
</organism>
<dbReference type="PANTHER" id="PTHR11439:SF463">
    <property type="entry name" value="REVERSE TRANSCRIPTASE TY1_COPIA-TYPE DOMAIN-CONTAINING PROTEIN"/>
    <property type="match status" value="1"/>
</dbReference>
<evidence type="ECO:0008006" key="3">
    <source>
        <dbReference type="Google" id="ProtNLM"/>
    </source>
</evidence>
<gene>
    <name evidence="1" type="ORF">HUJ06_004530</name>
</gene>
<proteinExistence type="predicted"/>
<evidence type="ECO:0000313" key="2">
    <source>
        <dbReference type="Proteomes" id="UP000607653"/>
    </source>
</evidence>
<accession>A0A822ZPB0</accession>
<dbReference type="Proteomes" id="UP000607653">
    <property type="component" value="Unassembled WGS sequence"/>
</dbReference>
<comment type="caution">
    <text evidence="1">The sequence shown here is derived from an EMBL/GenBank/DDBJ whole genome shotgun (WGS) entry which is preliminary data.</text>
</comment>
<reference evidence="1 2" key="1">
    <citation type="journal article" date="2020" name="Mol. Biol. Evol.">
        <title>Distinct Expression and Methylation Patterns for Genes with Different Fates following a Single Whole-Genome Duplication in Flowering Plants.</title>
        <authorList>
            <person name="Shi T."/>
            <person name="Rahmani R.S."/>
            <person name="Gugger P.F."/>
            <person name="Wang M."/>
            <person name="Li H."/>
            <person name="Zhang Y."/>
            <person name="Li Z."/>
            <person name="Wang Q."/>
            <person name="Van de Peer Y."/>
            <person name="Marchal K."/>
            <person name="Chen J."/>
        </authorList>
    </citation>
    <scope>NUCLEOTIDE SEQUENCE [LARGE SCALE GENOMIC DNA]</scope>
    <source>
        <tissue evidence="1">Leaf</tissue>
    </source>
</reference>
<evidence type="ECO:0000313" key="1">
    <source>
        <dbReference type="EMBL" id="DAD46300.1"/>
    </source>
</evidence>
<keyword evidence="2" id="KW-1185">Reference proteome</keyword>
<name>A0A822ZPB0_NELNU</name>
<dbReference type="AlphaFoldDB" id="A0A822ZPB0"/>
<dbReference type="CDD" id="cd09272">
    <property type="entry name" value="RNase_HI_RT_Ty1"/>
    <property type="match status" value="1"/>
</dbReference>